<name>A0A0F9KVV3_9ZZZZ</name>
<dbReference type="AlphaFoldDB" id="A0A0F9KVV3"/>
<gene>
    <name evidence="1" type="ORF">LCGC14_1355400</name>
</gene>
<evidence type="ECO:0000313" key="1">
    <source>
        <dbReference type="EMBL" id="KKM78896.1"/>
    </source>
</evidence>
<organism evidence="1">
    <name type="scientific">marine sediment metagenome</name>
    <dbReference type="NCBI Taxonomy" id="412755"/>
    <lineage>
        <taxon>unclassified sequences</taxon>
        <taxon>metagenomes</taxon>
        <taxon>ecological metagenomes</taxon>
    </lineage>
</organism>
<comment type="caution">
    <text evidence="1">The sequence shown here is derived from an EMBL/GenBank/DDBJ whole genome shotgun (WGS) entry which is preliminary data.</text>
</comment>
<protein>
    <recommendedName>
        <fullName evidence="2">Viral coat protein P2 N-terminal domain-containing protein</fullName>
    </recommendedName>
</protein>
<accession>A0A0F9KVV3</accession>
<dbReference type="EMBL" id="LAZR01008417">
    <property type="protein sequence ID" value="KKM78896.1"/>
    <property type="molecule type" value="Genomic_DNA"/>
</dbReference>
<evidence type="ECO:0008006" key="2">
    <source>
        <dbReference type="Google" id="ProtNLM"/>
    </source>
</evidence>
<sequence length="299" mass="32507">MSRFIRTNLVRDRTAATEVLPLDLPVLPLSHLIVSLDMFNATDEATLAEILAFINSITVSQNGKTILTQPSEDLYAVNTYLYGNRPVLTGKLATDNLWRCLSLIVPFGRKTFDVNECFPATQKGELTLTIDYAAPATAADNGTLNIEAVQLVGATPRHYLKTVTKTVSAPGQTGDNEISLPMGHEIIAIGIRNTTWPAASSHTFGVDMATVLIDEVEEGYAGARAQCLTGDLIFTEETQHGTIAAQGLITPDSVFWLDYDPKRDSEWLLQTAGKASAKLKLEMGVDEATFVTTMERVSV</sequence>
<reference evidence="1" key="1">
    <citation type="journal article" date="2015" name="Nature">
        <title>Complex archaea that bridge the gap between prokaryotes and eukaryotes.</title>
        <authorList>
            <person name="Spang A."/>
            <person name="Saw J.H."/>
            <person name="Jorgensen S.L."/>
            <person name="Zaremba-Niedzwiedzka K."/>
            <person name="Martijn J."/>
            <person name="Lind A.E."/>
            <person name="van Eijk R."/>
            <person name="Schleper C."/>
            <person name="Guy L."/>
            <person name="Ettema T.J."/>
        </authorList>
    </citation>
    <scope>NUCLEOTIDE SEQUENCE</scope>
</reference>
<proteinExistence type="predicted"/>